<keyword evidence="3" id="KW-1185">Reference proteome</keyword>
<organism evidence="2 3">
    <name type="scientific">Cercophora samala</name>
    <dbReference type="NCBI Taxonomy" id="330535"/>
    <lineage>
        <taxon>Eukaryota</taxon>
        <taxon>Fungi</taxon>
        <taxon>Dikarya</taxon>
        <taxon>Ascomycota</taxon>
        <taxon>Pezizomycotina</taxon>
        <taxon>Sordariomycetes</taxon>
        <taxon>Sordariomycetidae</taxon>
        <taxon>Sordariales</taxon>
        <taxon>Lasiosphaeriaceae</taxon>
        <taxon>Cercophora</taxon>
    </lineage>
</organism>
<feature type="transmembrane region" description="Helical" evidence="1">
    <location>
        <begin position="165"/>
        <end position="191"/>
    </location>
</feature>
<name>A0AA39ZCK4_9PEZI</name>
<sequence>MATYLESKPGFIGLPRNFLRAIGLGIFTKLIQRPEPPKLLIRKSRRVALARSSVHILPATISIVLIYINLSGRFIGSELEGPQGQDSLKMALLQVAAKLQELLVVGSMGTIIFHIIRLRLFSNDGIPLGLLASGWSFSQLSYFWSGEFWSGVLSLFHLPSSRLKSLGLVLLLLLSGILATMAGPAAAIIMIPRIMDLPVGGSVFWLNGTENDLWPTVLDSSYLADHDCSTPDKQLYDPACPSSHFLPLHQHYSNAPLKFETELIQLDLVDPQMRKAVYFTVRQGPGVIDTWFYTAHAPTAAVQDALRDLHMKALLFLKYRVGHFGRHRPGSLERAVSKRYEVETKSPMTRTVCRPLPDISFETVKTLMFPPVKLDEKFGDKKDGYWEVDVEKPVRDYLGRRRILIQEGNGTWRLNPEPNTIPSLIAIPVPLDKDENFKFGLLVARRQGETNVWWPATCTLDARWGDSRSFFEFGDRSMRFHDFHRGKVSNLVQTDLQTTNGDNILSPYYHPPNDETITPIVLHPDWYDYLSPVIPAGFIPDHPDSPLRGTNRSTLEALLETIPGHNWKTGDDPGGIDTEGLELVISMAFVDGLSRCGNALNPSSGMLLGGTWEKGALEKGTRWEINTDHPDDVWRLFKLGEPVEVFPPPASLEPERSTRMVMRVTFTGYMMAAENWFDYLCVVAMMVHALAALIHTVWLLWRAETSEAWDSIPEMIGLAQRSPPPSEEEACLDNIGAGIASVRNLGEVAWVEVHEESGCGSLDGLRMRFGEGVRNRDLKGVPKAEEWYS</sequence>
<dbReference type="AlphaFoldDB" id="A0AA39ZCK4"/>
<evidence type="ECO:0000313" key="2">
    <source>
        <dbReference type="EMBL" id="KAK0668422.1"/>
    </source>
</evidence>
<reference evidence="2" key="1">
    <citation type="submission" date="2023-06" db="EMBL/GenBank/DDBJ databases">
        <title>Genome-scale phylogeny and comparative genomics of the fungal order Sordariales.</title>
        <authorList>
            <consortium name="Lawrence Berkeley National Laboratory"/>
            <person name="Hensen N."/>
            <person name="Bonometti L."/>
            <person name="Westerberg I."/>
            <person name="Brannstrom I.O."/>
            <person name="Guillou S."/>
            <person name="Cros-Aarteil S."/>
            <person name="Calhoun S."/>
            <person name="Haridas S."/>
            <person name="Kuo A."/>
            <person name="Mondo S."/>
            <person name="Pangilinan J."/>
            <person name="Riley R."/>
            <person name="Labutti K."/>
            <person name="Andreopoulos B."/>
            <person name="Lipzen A."/>
            <person name="Chen C."/>
            <person name="Yanf M."/>
            <person name="Daum C."/>
            <person name="Ng V."/>
            <person name="Clum A."/>
            <person name="Steindorff A."/>
            <person name="Ohm R."/>
            <person name="Martin F."/>
            <person name="Silar P."/>
            <person name="Natvig D."/>
            <person name="Lalanne C."/>
            <person name="Gautier V."/>
            <person name="Ament-Velasquez S.L."/>
            <person name="Kruys A."/>
            <person name="Hutchinson M.I."/>
            <person name="Powell A.J."/>
            <person name="Barry K."/>
            <person name="Miller A.N."/>
            <person name="Grigoriev I.V."/>
            <person name="Debuchy R."/>
            <person name="Gladieux P."/>
            <person name="Thoren M.H."/>
            <person name="Johannesson H."/>
        </authorList>
    </citation>
    <scope>NUCLEOTIDE SEQUENCE</scope>
    <source>
        <strain evidence="2">CBS 307.81</strain>
    </source>
</reference>
<gene>
    <name evidence="2" type="ORF">QBC41DRAFT_252251</name>
</gene>
<protein>
    <submittedName>
        <fullName evidence="2">Uncharacterized protein</fullName>
    </submittedName>
</protein>
<proteinExistence type="predicted"/>
<keyword evidence="1" id="KW-1133">Transmembrane helix</keyword>
<keyword evidence="1" id="KW-0472">Membrane</keyword>
<comment type="caution">
    <text evidence="2">The sequence shown here is derived from an EMBL/GenBank/DDBJ whole genome shotgun (WGS) entry which is preliminary data.</text>
</comment>
<keyword evidence="1" id="KW-0812">Transmembrane</keyword>
<evidence type="ECO:0000313" key="3">
    <source>
        <dbReference type="Proteomes" id="UP001174997"/>
    </source>
</evidence>
<accession>A0AA39ZCK4</accession>
<feature type="transmembrane region" description="Helical" evidence="1">
    <location>
        <begin position="679"/>
        <end position="701"/>
    </location>
</feature>
<feature type="transmembrane region" description="Helical" evidence="1">
    <location>
        <begin position="90"/>
        <end position="116"/>
    </location>
</feature>
<feature type="transmembrane region" description="Helical" evidence="1">
    <location>
        <begin position="48"/>
        <end position="70"/>
    </location>
</feature>
<dbReference type="Proteomes" id="UP001174997">
    <property type="component" value="Unassembled WGS sequence"/>
</dbReference>
<evidence type="ECO:0000256" key="1">
    <source>
        <dbReference type="SAM" id="Phobius"/>
    </source>
</evidence>
<dbReference type="EMBL" id="JAULSY010000057">
    <property type="protein sequence ID" value="KAK0668422.1"/>
    <property type="molecule type" value="Genomic_DNA"/>
</dbReference>